<evidence type="ECO:0000259" key="1">
    <source>
        <dbReference type="Pfam" id="PF05685"/>
    </source>
</evidence>
<dbReference type="GO" id="GO:0004519">
    <property type="term" value="F:endonuclease activity"/>
    <property type="evidence" value="ECO:0007669"/>
    <property type="project" value="UniProtKB-KW"/>
</dbReference>
<dbReference type="InterPro" id="IPR008538">
    <property type="entry name" value="Uma2"/>
</dbReference>
<feature type="domain" description="Putative restriction endonuclease" evidence="1">
    <location>
        <begin position="23"/>
        <end position="176"/>
    </location>
</feature>
<dbReference type="Proteomes" id="UP001440984">
    <property type="component" value="Unassembled WGS sequence"/>
</dbReference>
<dbReference type="SUPFAM" id="SSF52980">
    <property type="entry name" value="Restriction endonuclease-like"/>
    <property type="match status" value="1"/>
</dbReference>
<comment type="caution">
    <text evidence="2">The sequence shown here is derived from an EMBL/GenBank/DDBJ whole genome shotgun (WGS) entry which is preliminary data.</text>
</comment>
<accession>A0ABV0LTG2</accession>
<name>A0ABV0LTG2_9PSEU</name>
<dbReference type="RefSeq" id="WP_348955806.1">
    <property type="nucleotide sequence ID" value="NZ_JBDZYD010000016.1"/>
</dbReference>
<dbReference type="InterPro" id="IPR012296">
    <property type="entry name" value="Nuclease_put_TT1808"/>
</dbReference>
<dbReference type="InterPro" id="IPR011335">
    <property type="entry name" value="Restrct_endonuc-II-like"/>
</dbReference>
<keyword evidence="2" id="KW-0540">Nuclease</keyword>
<reference evidence="2 3" key="1">
    <citation type="submission" date="2024-05" db="EMBL/GenBank/DDBJ databases">
        <authorList>
            <person name="Zhao H."/>
            <person name="Xu Y."/>
            <person name="Lin S."/>
            <person name="Spain J.C."/>
            <person name="Zhou N.-Y."/>
        </authorList>
    </citation>
    <scope>NUCLEOTIDE SEQUENCE [LARGE SCALE GENOMIC DNA]</scope>
    <source>
        <strain evidence="2 3">NEAU-NG30</strain>
    </source>
</reference>
<dbReference type="Pfam" id="PF05685">
    <property type="entry name" value="Uma2"/>
    <property type="match status" value="1"/>
</dbReference>
<evidence type="ECO:0000313" key="2">
    <source>
        <dbReference type="EMBL" id="MEQ0564728.1"/>
    </source>
</evidence>
<dbReference type="Gene3D" id="3.90.1570.10">
    <property type="entry name" value="tt1808, chain A"/>
    <property type="match status" value="1"/>
</dbReference>
<evidence type="ECO:0000313" key="3">
    <source>
        <dbReference type="Proteomes" id="UP001440984"/>
    </source>
</evidence>
<sequence length="189" mass="20852">MAAPTEPGTEFSIPLRPEGWTVDEVLALPEAQTSLQRIELVDGALLVSPWPRLEHQRLVRVLTVQLSTGAEPDFEVFPGANLVLGNRGDRLVIPDLVVTDEPGLNGVSVTERQVVLVAEIVSPSSKVQDRVLKRALYAEALIPYYLLVESVEPVAVTLFELQGEDYVPIAKTENGELRFTRPFEATLRL</sequence>
<dbReference type="CDD" id="cd06260">
    <property type="entry name" value="DUF820-like"/>
    <property type="match status" value="1"/>
</dbReference>
<gene>
    <name evidence="2" type="ORF">ABJI51_37110</name>
</gene>
<keyword evidence="2" id="KW-0378">Hydrolase</keyword>
<dbReference type="PANTHER" id="PTHR35400:SF3">
    <property type="entry name" value="SLL1072 PROTEIN"/>
    <property type="match status" value="1"/>
</dbReference>
<dbReference type="PANTHER" id="PTHR35400">
    <property type="entry name" value="SLR1083 PROTEIN"/>
    <property type="match status" value="1"/>
</dbReference>
<proteinExistence type="predicted"/>
<keyword evidence="3" id="KW-1185">Reference proteome</keyword>
<dbReference type="EMBL" id="JBDZYD010000016">
    <property type="protein sequence ID" value="MEQ0564728.1"/>
    <property type="molecule type" value="Genomic_DNA"/>
</dbReference>
<keyword evidence="2" id="KW-0255">Endonuclease</keyword>
<protein>
    <submittedName>
        <fullName evidence="2">Uma2 family endonuclease</fullName>
    </submittedName>
</protein>
<organism evidence="2 3">
    <name type="scientific">Amycolatopsis melonis</name>
    <dbReference type="NCBI Taxonomy" id="3156488"/>
    <lineage>
        <taxon>Bacteria</taxon>
        <taxon>Bacillati</taxon>
        <taxon>Actinomycetota</taxon>
        <taxon>Actinomycetes</taxon>
        <taxon>Pseudonocardiales</taxon>
        <taxon>Pseudonocardiaceae</taxon>
        <taxon>Amycolatopsis</taxon>
    </lineage>
</organism>